<keyword evidence="4" id="KW-0645">Protease</keyword>
<comment type="caution">
    <text evidence="4">The sequence shown here is derived from an EMBL/GenBank/DDBJ whole genome shotgun (WGS) entry which is preliminary data.</text>
</comment>
<keyword evidence="4" id="KW-0121">Carboxypeptidase</keyword>
<dbReference type="Gene3D" id="3.40.630.10">
    <property type="entry name" value="Zn peptidases"/>
    <property type="match status" value="1"/>
</dbReference>
<dbReference type="SUPFAM" id="SSF53187">
    <property type="entry name" value="Zn-dependent exopeptidases"/>
    <property type="match status" value="1"/>
</dbReference>
<dbReference type="Pfam" id="PF07687">
    <property type="entry name" value="M20_dimer"/>
    <property type="match status" value="1"/>
</dbReference>
<dbReference type="EMBL" id="VSSQ01008659">
    <property type="protein sequence ID" value="MPM39488.1"/>
    <property type="molecule type" value="Genomic_DNA"/>
</dbReference>
<dbReference type="InterPro" id="IPR036264">
    <property type="entry name" value="Bact_exopeptidase_dim_dom"/>
</dbReference>
<dbReference type="GO" id="GO:0046872">
    <property type="term" value="F:metal ion binding"/>
    <property type="evidence" value="ECO:0007669"/>
    <property type="project" value="UniProtKB-KW"/>
</dbReference>
<evidence type="ECO:0000313" key="4">
    <source>
        <dbReference type="EMBL" id="MPM39488.1"/>
    </source>
</evidence>
<dbReference type="SUPFAM" id="SSF55031">
    <property type="entry name" value="Bacterial exopeptidase dimerisation domain"/>
    <property type="match status" value="1"/>
</dbReference>
<dbReference type="Pfam" id="PF01546">
    <property type="entry name" value="Peptidase_M20"/>
    <property type="match status" value="1"/>
</dbReference>
<name>A0A644ZGP1_9ZZZZ</name>
<gene>
    <name evidence="4" type="primary">cpg2_9</name>
    <name evidence="4" type="ORF">SDC9_86121</name>
</gene>
<organism evidence="4">
    <name type="scientific">bioreactor metagenome</name>
    <dbReference type="NCBI Taxonomy" id="1076179"/>
    <lineage>
        <taxon>unclassified sequences</taxon>
        <taxon>metagenomes</taxon>
        <taxon>ecological metagenomes</taxon>
    </lineage>
</organism>
<accession>A0A644ZGP1</accession>
<proteinExistence type="predicted"/>
<sequence>MNTLIDYDAGVSVNAGTIQGGSVPNVVPEHAQMELDYRYSNPADVTAFFDMLEELQSHATEMEIGINIEVIGKRPPMVDVPGAKALRSVFEDVGKQIDTFVSFKKSGGVSDANFTTSVGVPTVCSIGLIGGAFHTDHEYVELDSIQQRLDLLTAVITEMSRRKMFCESADRLSIS</sequence>
<dbReference type="Gene3D" id="3.30.70.360">
    <property type="match status" value="1"/>
</dbReference>
<dbReference type="AlphaFoldDB" id="A0A644ZGP1"/>
<dbReference type="InterPro" id="IPR050072">
    <property type="entry name" value="Peptidase_M20A"/>
</dbReference>
<dbReference type="PANTHER" id="PTHR43808:SF9">
    <property type="entry name" value="BLL0789 PROTEIN"/>
    <property type="match status" value="1"/>
</dbReference>
<dbReference type="EC" id="3.4.17.11" evidence="4"/>
<dbReference type="PANTHER" id="PTHR43808">
    <property type="entry name" value="ACETYLORNITHINE DEACETYLASE"/>
    <property type="match status" value="1"/>
</dbReference>
<keyword evidence="1" id="KW-0479">Metal-binding</keyword>
<evidence type="ECO:0000256" key="2">
    <source>
        <dbReference type="ARBA" id="ARBA00022801"/>
    </source>
</evidence>
<evidence type="ECO:0000259" key="3">
    <source>
        <dbReference type="Pfam" id="PF07687"/>
    </source>
</evidence>
<dbReference type="GO" id="GO:0004180">
    <property type="term" value="F:carboxypeptidase activity"/>
    <property type="evidence" value="ECO:0007669"/>
    <property type="project" value="UniProtKB-KW"/>
</dbReference>
<protein>
    <submittedName>
        <fullName evidence="4">Carboxypeptidase G2</fullName>
        <ecNumber evidence="4">3.4.17.11</ecNumber>
    </submittedName>
</protein>
<keyword evidence="2 4" id="KW-0378">Hydrolase</keyword>
<evidence type="ECO:0000256" key="1">
    <source>
        <dbReference type="ARBA" id="ARBA00022723"/>
    </source>
</evidence>
<reference evidence="4" key="1">
    <citation type="submission" date="2019-08" db="EMBL/GenBank/DDBJ databases">
        <authorList>
            <person name="Kucharzyk K."/>
            <person name="Murdoch R.W."/>
            <person name="Higgins S."/>
            <person name="Loffler F."/>
        </authorList>
    </citation>
    <scope>NUCLEOTIDE SEQUENCE</scope>
</reference>
<dbReference type="InterPro" id="IPR011650">
    <property type="entry name" value="Peptidase_M20_dimer"/>
</dbReference>
<feature type="domain" description="Peptidase M20 dimerisation" evidence="3">
    <location>
        <begin position="9"/>
        <end position="55"/>
    </location>
</feature>
<dbReference type="InterPro" id="IPR002933">
    <property type="entry name" value="Peptidase_M20"/>
</dbReference>